<dbReference type="InterPro" id="IPR036237">
    <property type="entry name" value="Xyl_isomerase-like_sf"/>
</dbReference>
<dbReference type="Pfam" id="PF01261">
    <property type="entry name" value="AP_endonuc_2"/>
    <property type="match status" value="1"/>
</dbReference>
<dbReference type="AlphaFoldDB" id="M0MNP0"/>
<dbReference type="SUPFAM" id="SSF51658">
    <property type="entry name" value="Xylose isomerase-like"/>
    <property type="match status" value="1"/>
</dbReference>
<dbReference type="InterPro" id="IPR050312">
    <property type="entry name" value="IolE/XylAMocC-like"/>
</dbReference>
<reference evidence="2 3" key="1">
    <citation type="journal article" date="2014" name="PLoS Genet.">
        <title>Phylogenetically driven sequencing of extremely halophilic archaea reveals strategies for static and dynamic osmo-response.</title>
        <authorList>
            <person name="Becker E.A."/>
            <person name="Seitzer P.M."/>
            <person name="Tritt A."/>
            <person name="Larsen D."/>
            <person name="Krusor M."/>
            <person name="Yao A.I."/>
            <person name="Wu D."/>
            <person name="Madern D."/>
            <person name="Eisen J.A."/>
            <person name="Darling A.E."/>
            <person name="Facciotti M.T."/>
        </authorList>
    </citation>
    <scope>NUCLEOTIDE SEQUENCE [LARGE SCALE GENOMIC DNA]</scope>
    <source>
        <strain evidence="2 3">DSM 1307</strain>
    </source>
</reference>
<feature type="domain" description="Xylose isomerase-like TIM barrel" evidence="1">
    <location>
        <begin position="24"/>
        <end position="191"/>
    </location>
</feature>
<dbReference type="GO" id="GO:0016853">
    <property type="term" value="F:isomerase activity"/>
    <property type="evidence" value="ECO:0007669"/>
    <property type="project" value="UniProtKB-KW"/>
</dbReference>
<gene>
    <name evidence="2" type="ORF">C448_05478</name>
</gene>
<dbReference type="EMBL" id="AOMC01000079">
    <property type="protein sequence ID" value="EMA47322.1"/>
    <property type="molecule type" value="Genomic_DNA"/>
</dbReference>
<dbReference type="eggNOG" id="arCOG01902">
    <property type="taxonomic scope" value="Archaea"/>
</dbReference>
<dbReference type="InterPro" id="IPR013022">
    <property type="entry name" value="Xyl_isomerase-like_TIM-brl"/>
</dbReference>
<protein>
    <submittedName>
        <fullName evidence="2">Sugar phosphate isomerase/epimerase</fullName>
    </submittedName>
</protein>
<evidence type="ECO:0000259" key="1">
    <source>
        <dbReference type="Pfam" id="PF01261"/>
    </source>
</evidence>
<sequence length="198" mass="21995">MNDALNKAGLDIAGAHVDADLLAESVEETVSRYQQVGCGTFVVPYLDESYFETRDAVERTAEELSKFGERLSEEGISLHYHNHDHEFVPLNGRTAFDILVETTTQVNFELDVGWVAAAGHDPVELLDELGSQVSLVHIKDVRTDSREPVELGEGDVDLRACAEAARRTGVEWLIYEHDQPNDLMASLQHGSEYLLALE</sequence>
<evidence type="ECO:0000313" key="2">
    <source>
        <dbReference type="EMBL" id="EMA47322.1"/>
    </source>
</evidence>
<dbReference type="PATRIC" id="fig|931277.6.peg.1067"/>
<dbReference type="STRING" id="931277.C448_05478"/>
<organism evidence="2 3">
    <name type="scientific">Halococcus morrhuae DSM 1307</name>
    <dbReference type="NCBI Taxonomy" id="931277"/>
    <lineage>
        <taxon>Archaea</taxon>
        <taxon>Methanobacteriati</taxon>
        <taxon>Methanobacteriota</taxon>
        <taxon>Stenosarchaea group</taxon>
        <taxon>Halobacteria</taxon>
        <taxon>Halobacteriales</taxon>
        <taxon>Halococcaceae</taxon>
        <taxon>Halococcus</taxon>
    </lineage>
</organism>
<accession>M0MNP0</accession>
<comment type="caution">
    <text evidence="2">The sequence shown here is derived from an EMBL/GenBank/DDBJ whole genome shotgun (WGS) entry which is preliminary data.</text>
</comment>
<dbReference type="PANTHER" id="PTHR12110">
    <property type="entry name" value="HYDROXYPYRUVATE ISOMERASE"/>
    <property type="match status" value="1"/>
</dbReference>
<name>M0MNP0_HALMO</name>
<proteinExistence type="predicted"/>
<dbReference type="PANTHER" id="PTHR12110:SF41">
    <property type="entry name" value="INOSOSE DEHYDRATASE"/>
    <property type="match status" value="1"/>
</dbReference>
<dbReference type="Gene3D" id="3.20.20.150">
    <property type="entry name" value="Divalent-metal-dependent TIM barrel enzymes"/>
    <property type="match status" value="1"/>
</dbReference>
<keyword evidence="3" id="KW-1185">Reference proteome</keyword>
<keyword evidence="2" id="KW-0413">Isomerase</keyword>
<evidence type="ECO:0000313" key="3">
    <source>
        <dbReference type="Proteomes" id="UP000011568"/>
    </source>
</evidence>
<dbReference type="Proteomes" id="UP000011568">
    <property type="component" value="Unassembled WGS sequence"/>
</dbReference>